<comment type="caution">
    <text evidence="2">The sequence shown here is derived from an EMBL/GenBank/DDBJ whole genome shotgun (WGS) entry which is preliminary data.</text>
</comment>
<evidence type="ECO:0000313" key="2">
    <source>
        <dbReference type="EMBL" id="KEZ40014.1"/>
    </source>
</evidence>
<organism evidence="2 3">
    <name type="scientific">Pseudallescheria apiosperma</name>
    <name type="common">Scedosporium apiospermum</name>
    <dbReference type="NCBI Taxonomy" id="563466"/>
    <lineage>
        <taxon>Eukaryota</taxon>
        <taxon>Fungi</taxon>
        <taxon>Dikarya</taxon>
        <taxon>Ascomycota</taxon>
        <taxon>Pezizomycotina</taxon>
        <taxon>Sordariomycetes</taxon>
        <taxon>Hypocreomycetidae</taxon>
        <taxon>Microascales</taxon>
        <taxon>Microascaceae</taxon>
        <taxon>Scedosporium</taxon>
    </lineage>
</organism>
<dbReference type="OMA" id="CASKDAC"/>
<feature type="compositionally biased region" description="Basic and acidic residues" evidence="1">
    <location>
        <begin position="544"/>
        <end position="559"/>
    </location>
</feature>
<accession>A0A084FY52</accession>
<evidence type="ECO:0000313" key="3">
    <source>
        <dbReference type="Proteomes" id="UP000028545"/>
    </source>
</evidence>
<dbReference type="Proteomes" id="UP000028545">
    <property type="component" value="Unassembled WGS sequence"/>
</dbReference>
<dbReference type="RefSeq" id="XP_016639813.1">
    <property type="nucleotide sequence ID" value="XM_016790510.1"/>
</dbReference>
<dbReference type="OrthoDB" id="4851849at2759"/>
<reference evidence="2 3" key="1">
    <citation type="journal article" date="2014" name="Genome Announc.">
        <title>Draft genome sequence of the pathogenic fungus Scedosporium apiospermum.</title>
        <authorList>
            <person name="Vandeputte P."/>
            <person name="Ghamrawi S."/>
            <person name="Rechenmann M."/>
            <person name="Iltis A."/>
            <person name="Giraud S."/>
            <person name="Fleury M."/>
            <person name="Thornton C."/>
            <person name="Delhaes L."/>
            <person name="Meyer W."/>
            <person name="Papon N."/>
            <person name="Bouchara J.P."/>
        </authorList>
    </citation>
    <scope>NUCLEOTIDE SEQUENCE [LARGE SCALE GENOMIC DNA]</scope>
    <source>
        <strain evidence="2 3">IHEM 14462</strain>
    </source>
</reference>
<dbReference type="GeneID" id="27728072"/>
<feature type="region of interest" description="Disordered" evidence="1">
    <location>
        <begin position="473"/>
        <end position="608"/>
    </location>
</feature>
<keyword evidence="3" id="KW-1185">Reference proteome</keyword>
<proteinExistence type="predicted"/>
<name>A0A084FY52_PSEDA</name>
<dbReference type="EMBL" id="JOWA01000132">
    <property type="protein sequence ID" value="KEZ40014.1"/>
    <property type="molecule type" value="Genomic_DNA"/>
</dbReference>
<feature type="compositionally biased region" description="Acidic residues" evidence="1">
    <location>
        <begin position="507"/>
        <end position="522"/>
    </location>
</feature>
<protein>
    <submittedName>
        <fullName evidence="2">Uncharacterized protein</fullName>
    </submittedName>
</protein>
<dbReference type="Pfam" id="PF14441">
    <property type="entry name" value="OTT_1508_deam"/>
    <property type="match status" value="1"/>
</dbReference>
<evidence type="ECO:0000256" key="1">
    <source>
        <dbReference type="SAM" id="MobiDB-lite"/>
    </source>
</evidence>
<dbReference type="HOGENOM" id="CLU_013219_0_0_1"/>
<dbReference type="AlphaFoldDB" id="A0A084FY52"/>
<dbReference type="InterPro" id="IPR027796">
    <property type="entry name" value="OTT_1508_deam-like"/>
</dbReference>
<gene>
    <name evidence="2" type="ORF">SAPIO_CDS9000</name>
</gene>
<feature type="compositionally biased region" description="Low complexity" evidence="1">
    <location>
        <begin position="586"/>
        <end position="595"/>
    </location>
</feature>
<dbReference type="KEGG" id="sapo:SAPIO_CDS9000"/>
<sequence length="727" mass="80738">MGGTAPKLPPVEGPTKAAIRCAENIALLRILHEIPQKALKNSPSSLAFRHDEYSLPFDRERHLTGVLAFLSCLKDDPGRIPATSVRESGKGSSLKLNVLVAVNRKSTEDGRSALQKIVEGFDRIFGHLHFIDQKEEGEIRDRVMDAIISMCEVRILERLNLGRKKTRKARNSANAGKSIIELLEEAVDELRRTDPTKSLDSETQSFVTRARSVIHQANAWKKHSVPAEMKALIREIFILRSLPKWNIITEGETGGSRMEKMIKRVSRYFEAAIFLCQTAKKFPIARKMTVVAVDLPADMLNQVRPQTNPSDFGTAFSRLGEGKKSRAFIHPLIETTDQIAEAQFLEYTSAILEPTTVHAEIQILAYCDLYPRGRYPRVVCSSKHACFLCNQFITLHAKMYTPSSHGRLYHRWRLPNFGTVNMKSGFNAQLEKFGMDSLKTMRQTNKRIKHPDPNESALHSLLLSETSLLNGIVAGSTGPEEINPNEGTEEDSVPQELENTKRHGVDEPDSEDEGSSTSDDVESVTAGVITENDAETSALAPSETKFDAVEERSEERSENQDSATSRTGKPDGNCEDGSCGDDRPEVAVPPSVVVVPPTPVPDETRPSPLAEVEWLPPLCDKGALNELKRGDVMSHSRDTETLGLLVDYPDAVAGSSGIENKSQCVRYTLEWLDSREAREIRLDQDIPIVDVDTLDTEVSIPLERGQRKVFYLSSGKSVLRVHLLPSS</sequence>
<dbReference type="VEuPathDB" id="FungiDB:SAPIO_CDS9000"/>